<accession>A0A1E2VBP0</accession>
<feature type="transmembrane region" description="Helical" evidence="6">
    <location>
        <begin position="152"/>
        <end position="174"/>
    </location>
</feature>
<evidence type="ECO:0000313" key="9">
    <source>
        <dbReference type="Proteomes" id="UP000094291"/>
    </source>
</evidence>
<comment type="caution">
    <text evidence="8">The sequence shown here is derived from an EMBL/GenBank/DDBJ whole genome shotgun (WGS) entry which is preliminary data.</text>
</comment>
<feature type="domain" description="EamA" evidence="7">
    <location>
        <begin position="199"/>
        <end position="310"/>
    </location>
</feature>
<feature type="transmembrane region" description="Helical" evidence="6">
    <location>
        <begin position="240"/>
        <end position="261"/>
    </location>
</feature>
<evidence type="ECO:0000313" key="8">
    <source>
        <dbReference type="EMBL" id="ODC04399.1"/>
    </source>
</evidence>
<evidence type="ECO:0000256" key="6">
    <source>
        <dbReference type="SAM" id="Phobius"/>
    </source>
</evidence>
<dbReference type="SUPFAM" id="SSF103481">
    <property type="entry name" value="Multidrug resistance efflux transporter EmrE"/>
    <property type="match status" value="2"/>
</dbReference>
<dbReference type="Gene3D" id="1.10.3730.20">
    <property type="match status" value="1"/>
</dbReference>
<feature type="transmembrane region" description="Helical" evidence="6">
    <location>
        <begin position="125"/>
        <end position="146"/>
    </location>
</feature>
<dbReference type="InterPro" id="IPR037185">
    <property type="entry name" value="EmrE-like"/>
</dbReference>
<evidence type="ECO:0000259" key="7">
    <source>
        <dbReference type="Pfam" id="PF00892"/>
    </source>
</evidence>
<dbReference type="EMBL" id="MDTQ01000001">
    <property type="protein sequence ID" value="ODC04399.1"/>
    <property type="molecule type" value="Genomic_DNA"/>
</dbReference>
<evidence type="ECO:0000256" key="4">
    <source>
        <dbReference type="ARBA" id="ARBA00022989"/>
    </source>
</evidence>
<dbReference type="AlphaFoldDB" id="A0A1E2VBP0"/>
<feature type="transmembrane region" description="Helical" evidence="6">
    <location>
        <begin position="66"/>
        <end position="88"/>
    </location>
</feature>
<dbReference type="OrthoDB" id="9809509at2"/>
<keyword evidence="5 6" id="KW-0472">Membrane</keyword>
<keyword evidence="3 6" id="KW-0812">Transmembrane</keyword>
<feature type="transmembrane region" description="Helical" evidence="6">
    <location>
        <begin position="38"/>
        <end position="57"/>
    </location>
</feature>
<dbReference type="STRING" id="197479.BFW38_13520"/>
<feature type="transmembrane region" description="Helical" evidence="6">
    <location>
        <begin position="273"/>
        <end position="289"/>
    </location>
</feature>
<keyword evidence="4 6" id="KW-1133">Transmembrane helix</keyword>
<evidence type="ECO:0000256" key="1">
    <source>
        <dbReference type="ARBA" id="ARBA00004141"/>
    </source>
</evidence>
<feature type="domain" description="EamA" evidence="7">
    <location>
        <begin position="10"/>
        <end position="138"/>
    </location>
</feature>
<dbReference type="PANTHER" id="PTHR32322">
    <property type="entry name" value="INNER MEMBRANE TRANSPORTER"/>
    <property type="match status" value="1"/>
</dbReference>
<evidence type="ECO:0000256" key="3">
    <source>
        <dbReference type="ARBA" id="ARBA00022692"/>
    </source>
</evidence>
<dbReference type="PANTHER" id="PTHR32322:SF2">
    <property type="entry name" value="EAMA DOMAIN-CONTAINING PROTEIN"/>
    <property type="match status" value="1"/>
</dbReference>
<feature type="transmembrane region" description="Helical" evidence="6">
    <location>
        <begin position="94"/>
        <end position="113"/>
    </location>
</feature>
<evidence type="ECO:0000256" key="2">
    <source>
        <dbReference type="ARBA" id="ARBA00007362"/>
    </source>
</evidence>
<reference evidence="8 9" key="1">
    <citation type="submission" date="2016-08" db="EMBL/GenBank/DDBJ databases">
        <authorList>
            <person name="Seilhamer J.J."/>
        </authorList>
    </citation>
    <scope>NUCLEOTIDE SEQUENCE [LARGE SCALE GENOMIC DNA]</scope>
    <source>
        <strain evidence="8 9">PH27A</strain>
    </source>
</reference>
<feature type="transmembrane region" description="Helical" evidence="6">
    <location>
        <begin position="295"/>
        <end position="311"/>
    </location>
</feature>
<name>A0A1E2VBP0_9GAMM</name>
<comment type="similarity">
    <text evidence="2">Belongs to the EamA transporter family.</text>
</comment>
<sequence length="333" mass="35984">MAHSLHCWGMALGFVLCWSSGFVGGELAQQTDMPSLWLFAWRFLIAGGLAIGLGLLLSPWPSVKTWLWEALVGSFTVGGYLLGIMLALHYGVSAAVTALITSLQPLLVALMINRGQTKSESMAQWQGMLIATAGVALCILADAEQFNGPAPFWAYSLPIGAMLSLTLGSMMACRQSRNPPSHHNLPSPSQRNNKAAILPALGAQFLAAALLFAITAHWMMPPDHHPNGSIGIDSASSLQWAALTWLILLSSFGGYGFYVACLRQLGIARTTELIYFSPGVTLVWSALMFDHPLTLAGISGIVITLIGVFWSQRQRRWPKHLLSGSDHHIAHKT</sequence>
<dbReference type="InterPro" id="IPR050638">
    <property type="entry name" value="AA-Vitamin_Transporters"/>
</dbReference>
<organism evidence="8 9">
    <name type="scientific">Terasakiispira papahanaumokuakeensis</name>
    <dbReference type="NCBI Taxonomy" id="197479"/>
    <lineage>
        <taxon>Bacteria</taxon>
        <taxon>Pseudomonadati</taxon>
        <taxon>Pseudomonadota</taxon>
        <taxon>Gammaproteobacteria</taxon>
        <taxon>Oceanospirillales</taxon>
        <taxon>Terasakiispira</taxon>
    </lineage>
</organism>
<gene>
    <name evidence="8" type="ORF">BFW38_13520</name>
</gene>
<protein>
    <recommendedName>
        <fullName evidence="7">EamA domain-containing protein</fullName>
    </recommendedName>
</protein>
<comment type="subcellular location">
    <subcellularLocation>
        <location evidence="1">Membrane</location>
        <topology evidence="1">Multi-pass membrane protein</topology>
    </subcellularLocation>
</comment>
<proteinExistence type="inferred from homology"/>
<feature type="transmembrane region" description="Helical" evidence="6">
    <location>
        <begin position="195"/>
        <end position="220"/>
    </location>
</feature>
<evidence type="ECO:0000256" key="5">
    <source>
        <dbReference type="ARBA" id="ARBA00023136"/>
    </source>
</evidence>
<dbReference type="Proteomes" id="UP000094291">
    <property type="component" value="Unassembled WGS sequence"/>
</dbReference>
<dbReference type="Pfam" id="PF00892">
    <property type="entry name" value="EamA"/>
    <property type="match status" value="2"/>
</dbReference>
<dbReference type="GO" id="GO:0016020">
    <property type="term" value="C:membrane"/>
    <property type="evidence" value="ECO:0007669"/>
    <property type="project" value="UniProtKB-SubCell"/>
</dbReference>
<keyword evidence="9" id="KW-1185">Reference proteome</keyword>
<dbReference type="RefSeq" id="WP_068999380.1">
    <property type="nucleotide sequence ID" value="NZ_MDTQ01000001.1"/>
</dbReference>
<dbReference type="InterPro" id="IPR000620">
    <property type="entry name" value="EamA_dom"/>
</dbReference>